<feature type="region of interest" description="Disordered" evidence="6">
    <location>
        <begin position="955"/>
        <end position="1003"/>
    </location>
</feature>
<feature type="compositionally biased region" description="Gly residues" evidence="6">
    <location>
        <begin position="988"/>
        <end position="999"/>
    </location>
</feature>
<feature type="region of interest" description="Disordered" evidence="6">
    <location>
        <begin position="254"/>
        <end position="324"/>
    </location>
</feature>
<comment type="caution">
    <text evidence="8">The sequence shown here is derived from an EMBL/GenBank/DDBJ whole genome shotgun (WGS) entry which is preliminary data.</text>
</comment>
<dbReference type="InterPro" id="IPR001867">
    <property type="entry name" value="OmpR/PhoB-type_DNA-bd"/>
</dbReference>
<dbReference type="Pfam" id="PF03704">
    <property type="entry name" value="BTAD"/>
    <property type="match status" value="1"/>
</dbReference>
<dbReference type="InterPro" id="IPR005158">
    <property type="entry name" value="BTAD"/>
</dbReference>
<dbReference type="PANTHER" id="PTHR35807:SF1">
    <property type="entry name" value="TRANSCRIPTIONAL REGULATOR REDD"/>
    <property type="match status" value="1"/>
</dbReference>
<dbReference type="GO" id="GO:0006355">
    <property type="term" value="P:regulation of DNA-templated transcription"/>
    <property type="evidence" value="ECO:0007669"/>
    <property type="project" value="InterPro"/>
</dbReference>
<dbReference type="PANTHER" id="PTHR35807">
    <property type="entry name" value="TRANSCRIPTIONAL REGULATOR REDD-RELATED"/>
    <property type="match status" value="1"/>
</dbReference>
<dbReference type="InterPro" id="IPR036388">
    <property type="entry name" value="WH-like_DNA-bd_sf"/>
</dbReference>
<organism evidence="8 9">
    <name type="scientific">Planobispora longispora</name>
    <dbReference type="NCBI Taxonomy" id="28887"/>
    <lineage>
        <taxon>Bacteria</taxon>
        <taxon>Bacillati</taxon>
        <taxon>Actinomycetota</taxon>
        <taxon>Actinomycetes</taxon>
        <taxon>Streptosporangiales</taxon>
        <taxon>Streptosporangiaceae</taxon>
        <taxon>Planobispora</taxon>
    </lineage>
</organism>
<evidence type="ECO:0000256" key="3">
    <source>
        <dbReference type="ARBA" id="ARBA00023125"/>
    </source>
</evidence>
<dbReference type="SUPFAM" id="SSF46894">
    <property type="entry name" value="C-terminal effector domain of the bipartite response regulators"/>
    <property type="match status" value="1"/>
</dbReference>
<evidence type="ECO:0000313" key="8">
    <source>
        <dbReference type="EMBL" id="GIH76107.1"/>
    </source>
</evidence>
<dbReference type="RefSeq" id="WP_239316203.1">
    <property type="nucleotide sequence ID" value="NZ_BOOH01000019.1"/>
</dbReference>
<dbReference type="Proteomes" id="UP000616724">
    <property type="component" value="Unassembled WGS sequence"/>
</dbReference>
<dbReference type="Gene3D" id="3.40.50.300">
    <property type="entry name" value="P-loop containing nucleotide triphosphate hydrolases"/>
    <property type="match status" value="1"/>
</dbReference>
<dbReference type="Pfam" id="PF00486">
    <property type="entry name" value="Trans_reg_C"/>
    <property type="match status" value="1"/>
</dbReference>
<keyword evidence="9" id="KW-1185">Reference proteome</keyword>
<evidence type="ECO:0000313" key="9">
    <source>
        <dbReference type="Proteomes" id="UP000616724"/>
    </source>
</evidence>
<reference evidence="8 9" key="1">
    <citation type="submission" date="2021-01" db="EMBL/GenBank/DDBJ databases">
        <title>Whole genome shotgun sequence of Planobispora longispora NBRC 13918.</title>
        <authorList>
            <person name="Komaki H."/>
            <person name="Tamura T."/>
        </authorList>
    </citation>
    <scope>NUCLEOTIDE SEQUENCE [LARGE SCALE GENOMIC DNA]</scope>
    <source>
        <strain evidence="8 9">NBRC 13918</strain>
    </source>
</reference>
<comment type="similarity">
    <text evidence="1">Belongs to the AfsR/DnrI/RedD regulatory family.</text>
</comment>
<protein>
    <recommendedName>
        <fullName evidence="7">OmpR/PhoB-type domain-containing protein</fullName>
    </recommendedName>
</protein>
<feature type="compositionally biased region" description="Low complexity" evidence="6">
    <location>
        <begin position="276"/>
        <end position="287"/>
    </location>
</feature>
<dbReference type="EMBL" id="BOOH01000019">
    <property type="protein sequence ID" value="GIH76107.1"/>
    <property type="molecule type" value="Genomic_DNA"/>
</dbReference>
<sequence>MLRVLGPLQAEIDGRPAELGTSRQRAVVARLVAAGGHVVSTDRFIDDLWRGQPPPKALAALQVYVSNLRRVLEPGRAPRTPATILVSAAPGYRLRLEPERVDAWEFPRLAGSAADALAADDPGRALGLLDRALALWQGPAYAEFADEEWAEPEATRLEELRLVAVEHRAEALLALGRNAEIELERHVRAHPLRENAVRLLALAHYRAGRQADALAAIRRARGLLAEELGVDPGPELRALEGDILAHADSLRREPPVRAGGRAPAPAPAAQPPSAPAAPGDGQAAGPVREIAEDGGTAEGGGVGGGGDTGGDGRTGGGGNPAARVPAGFVGRTAELDALRAVAGSPGPHIVWLGGEAGAGKSTLAEAFAGDLAARGWLTVMGQCPETDGGAPPAWAWSEVVRGLAAARPPDAGLAVRLAPLLTDDAPPVSQFLQARAVEDYLAAVVRDGTRLLAVLEDVHRADAETLQLLRHLVLRLAAPGITIVATYRPAEAGDHLGATWAALAGKDTRRIDLGGLGDEDVARLLRERSGVEVDAATARAVAERTGGNPLFVSETARLIGAEGASAARALPPGVRDLIRRRIARLPATARTTLRDAAIIGRDVDVDVVLAMEGTDEDTVLEGLEAGVLTGLLTEPAPGRVRFAHVLVRETLYEDTPVIRRTRLHGRVLDALERVRPGDVSALGHHALAAATPGTAGRALPYVMAAASAAAGLSAYREAGALYRGALGLAGDDRTRLDLLCGLVRVQAQEGDAMAARQNRERAIAVARRLGAGVVRAITSFEAPVTWSIQPNGQMDEALVETIGQELESAEGEERCRLLAMLVFEIEGIDDARVGAAAAEALELARTLGRTELICLALNARYFTVLGPHRRDELEAVGRELVELGGAAGLAGYEMQGHHALLLASLGRNDLVAARRHADLAIERATDGQLGSALGVLSLLDTLLLVLRGGVRPGGAVLRHGRRADEPGRDHERARAGPRRPALRPPGLGPGGEVPAGPGGLRRARAAGADLGDARPGADRGGAAAGGARRLAARAGRSRGLLLDGTAGAAGRERDRPGGRGGGRAVLPGARAVGGRRGRAPDGVRRLPAGRLRSG</sequence>
<dbReference type="InterPro" id="IPR027417">
    <property type="entry name" value="P-loop_NTPase"/>
</dbReference>
<dbReference type="GO" id="GO:0000160">
    <property type="term" value="P:phosphorelay signal transduction system"/>
    <property type="evidence" value="ECO:0007669"/>
    <property type="project" value="InterPro"/>
</dbReference>
<keyword evidence="4" id="KW-0804">Transcription</keyword>
<evidence type="ECO:0000256" key="6">
    <source>
        <dbReference type="SAM" id="MobiDB-lite"/>
    </source>
</evidence>
<dbReference type="InterPro" id="IPR051677">
    <property type="entry name" value="AfsR-DnrI-RedD_regulator"/>
</dbReference>
<name>A0A8J3RLP8_9ACTN</name>
<evidence type="ECO:0000256" key="2">
    <source>
        <dbReference type="ARBA" id="ARBA00023015"/>
    </source>
</evidence>
<evidence type="ECO:0000256" key="4">
    <source>
        <dbReference type="ARBA" id="ARBA00023163"/>
    </source>
</evidence>
<feature type="compositionally biased region" description="Basic and acidic residues" evidence="6">
    <location>
        <begin position="962"/>
        <end position="974"/>
    </location>
</feature>
<dbReference type="InterPro" id="IPR016032">
    <property type="entry name" value="Sig_transdc_resp-reg_C-effctor"/>
</dbReference>
<keyword evidence="2" id="KW-0805">Transcription regulation</keyword>
<dbReference type="SUPFAM" id="SSF52540">
    <property type="entry name" value="P-loop containing nucleoside triphosphate hydrolases"/>
    <property type="match status" value="1"/>
</dbReference>
<dbReference type="InterPro" id="IPR041664">
    <property type="entry name" value="AAA_16"/>
</dbReference>
<dbReference type="PROSITE" id="PS51755">
    <property type="entry name" value="OMPR_PHOB"/>
    <property type="match status" value="1"/>
</dbReference>
<feature type="DNA-binding region" description="OmpR/PhoB-type" evidence="5">
    <location>
        <begin position="1"/>
        <end position="96"/>
    </location>
</feature>
<feature type="region of interest" description="Disordered" evidence="6">
    <location>
        <begin position="1043"/>
        <end position="1094"/>
    </location>
</feature>
<dbReference type="GO" id="GO:0003677">
    <property type="term" value="F:DNA binding"/>
    <property type="evidence" value="ECO:0007669"/>
    <property type="project" value="UniProtKB-UniRule"/>
</dbReference>
<feature type="compositionally biased region" description="Gly residues" evidence="6">
    <location>
        <begin position="296"/>
        <end position="319"/>
    </location>
</feature>
<keyword evidence="3 5" id="KW-0238">DNA-binding</keyword>
<dbReference type="SUPFAM" id="SSF48452">
    <property type="entry name" value="TPR-like"/>
    <property type="match status" value="1"/>
</dbReference>
<accession>A0A8J3RLP8</accession>
<dbReference type="Gene3D" id="1.10.10.10">
    <property type="entry name" value="Winged helix-like DNA-binding domain superfamily/Winged helix DNA-binding domain"/>
    <property type="match status" value="1"/>
</dbReference>
<proteinExistence type="inferred from homology"/>
<dbReference type="CDD" id="cd15831">
    <property type="entry name" value="BTAD"/>
    <property type="match status" value="1"/>
</dbReference>
<dbReference type="Gene3D" id="1.25.40.10">
    <property type="entry name" value="Tetratricopeptide repeat domain"/>
    <property type="match status" value="1"/>
</dbReference>
<evidence type="ECO:0000256" key="1">
    <source>
        <dbReference type="ARBA" id="ARBA00005820"/>
    </source>
</evidence>
<dbReference type="SMART" id="SM00862">
    <property type="entry name" value="Trans_reg_C"/>
    <property type="match status" value="1"/>
</dbReference>
<dbReference type="InterPro" id="IPR011990">
    <property type="entry name" value="TPR-like_helical_dom_sf"/>
</dbReference>
<dbReference type="SMART" id="SM01043">
    <property type="entry name" value="BTAD"/>
    <property type="match status" value="1"/>
</dbReference>
<evidence type="ECO:0000259" key="7">
    <source>
        <dbReference type="PROSITE" id="PS51755"/>
    </source>
</evidence>
<dbReference type="AlphaFoldDB" id="A0A8J3RLP8"/>
<evidence type="ECO:0000256" key="5">
    <source>
        <dbReference type="PROSITE-ProRule" id="PRU01091"/>
    </source>
</evidence>
<feature type="compositionally biased region" description="Pro residues" evidence="6">
    <location>
        <begin position="264"/>
        <end position="275"/>
    </location>
</feature>
<dbReference type="Pfam" id="PF13191">
    <property type="entry name" value="AAA_16"/>
    <property type="match status" value="1"/>
</dbReference>
<gene>
    <name evidence="8" type="ORF">Plo01_25360</name>
</gene>
<feature type="domain" description="OmpR/PhoB-type" evidence="7">
    <location>
        <begin position="1"/>
        <end position="96"/>
    </location>
</feature>